<dbReference type="Proteomes" id="UP000034826">
    <property type="component" value="Unassembled WGS sequence"/>
</dbReference>
<proteinExistence type="predicted"/>
<organism evidence="2 3">
    <name type="scientific">Candidatus Woesebacteria bacterium GW2011_GWA2_44_33</name>
    <dbReference type="NCBI Taxonomy" id="1618564"/>
    <lineage>
        <taxon>Bacteria</taxon>
        <taxon>Candidatus Woeseibacteriota</taxon>
    </lineage>
</organism>
<dbReference type="EMBL" id="LCIY01000041">
    <property type="protein sequence ID" value="KKT65586.1"/>
    <property type="molecule type" value="Genomic_DNA"/>
</dbReference>
<sequence>MNNKKLLVIVAILVLGTLLLTACGTPNPMTNTALESTGKVYGFWNGLWDGMTAIFAFIGNLFGGNFGVYQVHNNGNWYNFGFILGIGGPIFTASSASSRRK</sequence>
<comment type="caution">
    <text evidence="2">The sequence shown here is derived from an EMBL/GenBank/DDBJ whole genome shotgun (WGS) entry which is preliminary data.</text>
</comment>
<evidence type="ECO:0000313" key="3">
    <source>
        <dbReference type="Proteomes" id="UP000034826"/>
    </source>
</evidence>
<feature type="transmembrane region" description="Helical" evidence="1">
    <location>
        <begin position="76"/>
        <end position="96"/>
    </location>
</feature>
<evidence type="ECO:0008006" key="4">
    <source>
        <dbReference type="Google" id="ProtNLM"/>
    </source>
</evidence>
<keyword evidence="1" id="KW-1133">Transmembrane helix</keyword>
<evidence type="ECO:0000256" key="1">
    <source>
        <dbReference type="SAM" id="Phobius"/>
    </source>
</evidence>
<feature type="transmembrane region" description="Helical" evidence="1">
    <location>
        <begin position="48"/>
        <end position="69"/>
    </location>
</feature>
<dbReference type="PROSITE" id="PS51257">
    <property type="entry name" value="PROKAR_LIPOPROTEIN"/>
    <property type="match status" value="1"/>
</dbReference>
<keyword evidence="1" id="KW-0472">Membrane</keyword>
<accession>A0A0G1J1Z6</accession>
<gene>
    <name evidence="2" type="ORF">UW60_C0041G0007</name>
</gene>
<reference evidence="2 3" key="1">
    <citation type="journal article" date="2015" name="Nature">
        <title>rRNA introns, odd ribosomes, and small enigmatic genomes across a large radiation of phyla.</title>
        <authorList>
            <person name="Brown C.T."/>
            <person name="Hug L.A."/>
            <person name="Thomas B.C."/>
            <person name="Sharon I."/>
            <person name="Castelle C.J."/>
            <person name="Singh A."/>
            <person name="Wilkins M.J."/>
            <person name="Williams K.H."/>
            <person name="Banfield J.F."/>
        </authorList>
    </citation>
    <scope>NUCLEOTIDE SEQUENCE [LARGE SCALE GENOMIC DNA]</scope>
</reference>
<evidence type="ECO:0000313" key="2">
    <source>
        <dbReference type="EMBL" id="KKT65586.1"/>
    </source>
</evidence>
<dbReference type="AlphaFoldDB" id="A0A0G1J1Z6"/>
<name>A0A0G1J1Z6_9BACT</name>
<keyword evidence="1" id="KW-0812">Transmembrane</keyword>
<protein>
    <recommendedName>
        <fullName evidence="4">Lipoprotein</fullName>
    </recommendedName>
</protein>